<dbReference type="AlphaFoldDB" id="A0A6A6ZWD9"/>
<proteinExistence type="predicted"/>
<evidence type="ECO:0000313" key="2">
    <source>
        <dbReference type="Proteomes" id="UP000799424"/>
    </source>
</evidence>
<name>A0A6A6ZWD9_9PLEO</name>
<dbReference type="EMBL" id="MU006228">
    <property type="protein sequence ID" value="KAF2825342.1"/>
    <property type="molecule type" value="Genomic_DNA"/>
</dbReference>
<keyword evidence="2" id="KW-1185">Reference proteome</keyword>
<sequence length="240" mass="27505">MWEFREKECSDAHDLGYSLTSLSSDGAKLPVDYGCSITKVIKNVLRLSGNCMCMCKALLILESLPFSRALVRARYFNLAFLLIEADDIQTPETTRCKFCDMQASAVLHGLSGDSIAKTKWICLNCGHNPLQDLFRHRLHHLILIQYKEDPDHICRLFLSGYWGYGVKTDHTRLTIDEDDLYVVNGNVKGVRLSIDLMHEFLSHFKHDFFQKGLDTRNIIQLEVGSDSKKMLWSQRCKIAQ</sequence>
<gene>
    <name evidence="1" type="ORF">CC86DRAFT_419312</name>
</gene>
<evidence type="ECO:0000313" key="1">
    <source>
        <dbReference type="EMBL" id="KAF2825342.1"/>
    </source>
</evidence>
<accession>A0A6A6ZWD9</accession>
<organism evidence="1 2">
    <name type="scientific">Ophiobolus disseminans</name>
    <dbReference type="NCBI Taxonomy" id="1469910"/>
    <lineage>
        <taxon>Eukaryota</taxon>
        <taxon>Fungi</taxon>
        <taxon>Dikarya</taxon>
        <taxon>Ascomycota</taxon>
        <taxon>Pezizomycotina</taxon>
        <taxon>Dothideomycetes</taxon>
        <taxon>Pleosporomycetidae</taxon>
        <taxon>Pleosporales</taxon>
        <taxon>Pleosporineae</taxon>
        <taxon>Phaeosphaeriaceae</taxon>
        <taxon>Ophiobolus</taxon>
    </lineage>
</organism>
<dbReference type="Proteomes" id="UP000799424">
    <property type="component" value="Unassembled WGS sequence"/>
</dbReference>
<protein>
    <submittedName>
        <fullName evidence="1">Uncharacterized protein</fullName>
    </submittedName>
</protein>
<reference evidence="1" key="1">
    <citation type="journal article" date="2020" name="Stud. Mycol.">
        <title>101 Dothideomycetes genomes: a test case for predicting lifestyles and emergence of pathogens.</title>
        <authorList>
            <person name="Haridas S."/>
            <person name="Albert R."/>
            <person name="Binder M."/>
            <person name="Bloem J."/>
            <person name="Labutti K."/>
            <person name="Salamov A."/>
            <person name="Andreopoulos B."/>
            <person name="Baker S."/>
            <person name="Barry K."/>
            <person name="Bills G."/>
            <person name="Bluhm B."/>
            <person name="Cannon C."/>
            <person name="Castanera R."/>
            <person name="Culley D."/>
            <person name="Daum C."/>
            <person name="Ezra D."/>
            <person name="Gonzalez J."/>
            <person name="Henrissat B."/>
            <person name="Kuo A."/>
            <person name="Liang C."/>
            <person name="Lipzen A."/>
            <person name="Lutzoni F."/>
            <person name="Magnuson J."/>
            <person name="Mondo S."/>
            <person name="Nolan M."/>
            <person name="Ohm R."/>
            <person name="Pangilinan J."/>
            <person name="Park H.-J."/>
            <person name="Ramirez L."/>
            <person name="Alfaro M."/>
            <person name="Sun H."/>
            <person name="Tritt A."/>
            <person name="Yoshinaga Y."/>
            <person name="Zwiers L.-H."/>
            <person name="Turgeon B."/>
            <person name="Goodwin S."/>
            <person name="Spatafora J."/>
            <person name="Crous P."/>
            <person name="Grigoriev I."/>
        </authorList>
    </citation>
    <scope>NUCLEOTIDE SEQUENCE</scope>
    <source>
        <strain evidence="1">CBS 113818</strain>
    </source>
</reference>